<accession>A0A0P1AY36</accession>
<dbReference type="RefSeq" id="XP_024581989.1">
    <property type="nucleotide sequence ID" value="XM_024716385.1"/>
</dbReference>
<proteinExistence type="predicted"/>
<evidence type="ECO:0000313" key="1">
    <source>
        <dbReference type="EMBL" id="CEG45620.1"/>
    </source>
</evidence>
<keyword evidence="2" id="KW-1185">Reference proteome</keyword>
<dbReference type="Proteomes" id="UP000054928">
    <property type="component" value="Unassembled WGS sequence"/>
</dbReference>
<evidence type="ECO:0000313" key="2">
    <source>
        <dbReference type="Proteomes" id="UP000054928"/>
    </source>
</evidence>
<dbReference type="EMBL" id="CCYD01001640">
    <property type="protein sequence ID" value="CEG45620.1"/>
    <property type="molecule type" value="Genomic_DNA"/>
</dbReference>
<organism evidence="1 2">
    <name type="scientific">Plasmopara halstedii</name>
    <name type="common">Downy mildew of sunflower</name>
    <dbReference type="NCBI Taxonomy" id="4781"/>
    <lineage>
        <taxon>Eukaryota</taxon>
        <taxon>Sar</taxon>
        <taxon>Stramenopiles</taxon>
        <taxon>Oomycota</taxon>
        <taxon>Peronosporomycetes</taxon>
        <taxon>Peronosporales</taxon>
        <taxon>Peronosporaceae</taxon>
        <taxon>Plasmopara</taxon>
    </lineage>
</organism>
<protein>
    <submittedName>
        <fullName evidence="1">Uncharacterized protein</fullName>
    </submittedName>
</protein>
<sequence>MVSSRYAKIMQIHVLIDVVVNAKWAASRTSKRRFDQKKESKYIKLQSNSMHP</sequence>
<reference evidence="2" key="1">
    <citation type="submission" date="2014-09" db="EMBL/GenBank/DDBJ databases">
        <authorList>
            <person name="Sharma Rahul"/>
            <person name="Thines Marco"/>
        </authorList>
    </citation>
    <scope>NUCLEOTIDE SEQUENCE [LARGE SCALE GENOMIC DNA]</scope>
</reference>
<name>A0A0P1AY36_PLAHL</name>
<dbReference type="AlphaFoldDB" id="A0A0P1AY36"/>
<dbReference type="GeneID" id="36396960"/>